<comment type="caution">
    <text evidence="1">The sequence shown here is derived from an EMBL/GenBank/DDBJ whole genome shotgun (WGS) entry which is preliminary data.</text>
</comment>
<organism evidence="1 2">
    <name type="scientific">Halocaridina rubra</name>
    <name type="common">Hawaiian red shrimp</name>
    <dbReference type="NCBI Taxonomy" id="373956"/>
    <lineage>
        <taxon>Eukaryota</taxon>
        <taxon>Metazoa</taxon>
        <taxon>Ecdysozoa</taxon>
        <taxon>Arthropoda</taxon>
        <taxon>Crustacea</taxon>
        <taxon>Multicrustacea</taxon>
        <taxon>Malacostraca</taxon>
        <taxon>Eumalacostraca</taxon>
        <taxon>Eucarida</taxon>
        <taxon>Decapoda</taxon>
        <taxon>Pleocyemata</taxon>
        <taxon>Caridea</taxon>
        <taxon>Atyoidea</taxon>
        <taxon>Atyidae</taxon>
        <taxon>Halocaridina</taxon>
    </lineage>
</organism>
<keyword evidence="2" id="KW-1185">Reference proteome</keyword>
<dbReference type="AlphaFoldDB" id="A0AAN8XAC2"/>
<protein>
    <submittedName>
        <fullName evidence="1">Uncharacterized protein</fullName>
    </submittedName>
</protein>
<dbReference type="Proteomes" id="UP001381693">
    <property type="component" value="Unassembled WGS sequence"/>
</dbReference>
<dbReference type="EMBL" id="JAXCGZ010005819">
    <property type="protein sequence ID" value="KAK7080697.1"/>
    <property type="molecule type" value="Genomic_DNA"/>
</dbReference>
<evidence type="ECO:0000313" key="2">
    <source>
        <dbReference type="Proteomes" id="UP001381693"/>
    </source>
</evidence>
<evidence type="ECO:0000313" key="1">
    <source>
        <dbReference type="EMBL" id="KAK7080697.1"/>
    </source>
</evidence>
<sequence>MNELHNKEKDCEYKASLRNVWYVVKEKVKEGVEEEWSCFKEEVMKRAESVCGRRLTGGSKRKATTGDDSVVNRNRLRGILGWNVQYISAGTDPLFASTYGQMAYPGSSRVDSRIFTLPTSYDHPSSKTAVSYAQILGLVSNSFSHHMPTAAPLFVQPCPSRSWSRTLQNFKSGYSNISHHPPAAL</sequence>
<gene>
    <name evidence="1" type="ORF">SK128_025793</name>
</gene>
<name>A0AAN8XAC2_HALRR</name>
<accession>A0AAN8XAC2</accession>
<proteinExistence type="predicted"/>
<reference evidence="1 2" key="1">
    <citation type="submission" date="2023-11" db="EMBL/GenBank/DDBJ databases">
        <title>Halocaridina rubra genome assembly.</title>
        <authorList>
            <person name="Smith C."/>
        </authorList>
    </citation>
    <scope>NUCLEOTIDE SEQUENCE [LARGE SCALE GENOMIC DNA]</scope>
    <source>
        <strain evidence="1">EP-1</strain>
        <tissue evidence="1">Whole</tissue>
    </source>
</reference>